<keyword evidence="4 6" id="KW-1133">Transmembrane helix</keyword>
<dbReference type="InterPro" id="IPR051449">
    <property type="entry name" value="ABC-2_transporter_component"/>
</dbReference>
<feature type="domain" description="ABC-2 type transporter transmembrane" evidence="7">
    <location>
        <begin position="9"/>
        <end position="183"/>
    </location>
</feature>
<comment type="caution">
    <text evidence="8">The sequence shown here is derived from an EMBL/GenBank/DDBJ whole genome shotgun (WGS) entry which is preliminary data.</text>
</comment>
<evidence type="ECO:0000256" key="2">
    <source>
        <dbReference type="ARBA" id="ARBA00022475"/>
    </source>
</evidence>
<evidence type="ECO:0000256" key="1">
    <source>
        <dbReference type="ARBA" id="ARBA00004651"/>
    </source>
</evidence>
<dbReference type="GO" id="GO:0005886">
    <property type="term" value="C:plasma membrane"/>
    <property type="evidence" value="ECO:0007669"/>
    <property type="project" value="UniProtKB-SubCell"/>
</dbReference>
<dbReference type="PANTHER" id="PTHR30294">
    <property type="entry name" value="MEMBRANE COMPONENT OF ABC TRANSPORTER YHHJ-RELATED"/>
    <property type="match status" value="1"/>
</dbReference>
<accession>X0W6J5</accession>
<feature type="transmembrane region" description="Helical" evidence="6">
    <location>
        <begin position="7"/>
        <end position="26"/>
    </location>
</feature>
<gene>
    <name evidence="8" type="ORF">S01H1_60389</name>
</gene>
<dbReference type="EMBL" id="BARS01039553">
    <property type="protein sequence ID" value="GAG20243.1"/>
    <property type="molecule type" value="Genomic_DNA"/>
</dbReference>
<sequence>MASTASFHVYFAILWMALTVVPFLIIEERQTKTMDALMVSPASPGQVVLGKAMAGLIFIIAIAGLSLALNGIYITLWGWALFGFLITALFAIGLALLLGSVIRNPQQITLWMLPVALIFVIPAFFADEPNLAVGLKSILAWLPSTAFAKVFGFSVSSGAPINSVILNLSIALASLALVYAILIWQLRRADR</sequence>
<evidence type="ECO:0000256" key="6">
    <source>
        <dbReference type="SAM" id="Phobius"/>
    </source>
</evidence>
<dbReference type="InterPro" id="IPR013525">
    <property type="entry name" value="ABC2_TM"/>
</dbReference>
<protein>
    <recommendedName>
        <fullName evidence="7">ABC-2 type transporter transmembrane domain-containing protein</fullName>
    </recommendedName>
</protein>
<evidence type="ECO:0000256" key="3">
    <source>
        <dbReference type="ARBA" id="ARBA00022692"/>
    </source>
</evidence>
<evidence type="ECO:0000313" key="8">
    <source>
        <dbReference type="EMBL" id="GAG20243.1"/>
    </source>
</evidence>
<dbReference type="PANTHER" id="PTHR30294:SF29">
    <property type="entry name" value="MULTIDRUG ABC TRANSPORTER PERMEASE YBHS-RELATED"/>
    <property type="match status" value="1"/>
</dbReference>
<evidence type="ECO:0000256" key="5">
    <source>
        <dbReference type="ARBA" id="ARBA00023136"/>
    </source>
</evidence>
<keyword evidence="3 6" id="KW-0812">Transmembrane</keyword>
<evidence type="ECO:0000259" key="7">
    <source>
        <dbReference type="Pfam" id="PF12698"/>
    </source>
</evidence>
<evidence type="ECO:0000256" key="4">
    <source>
        <dbReference type="ARBA" id="ARBA00022989"/>
    </source>
</evidence>
<name>X0W6J5_9ZZZZ</name>
<dbReference type="AlphaFoldDB" id="X0W6J5"/>
<keyword evidence="5 6" id="KW-0472">Membrane</keyword>
<dbReference type="GO" id="GO:0140359">
    <property type="term" value="F:ABC-type transporter activity"/>
    <property type="evidence" value="ECO:0007669"/>
    <property type="project" value="InterPro"/>
</dbReference>
<keyword evidence="2" id="KW-1003">Cell membrane</keyword>
<feature type="transmembrane region" description="Helical" evidence="6">
    <location>
        <begin position="164"/>
        <end position="184"/>
    </location>
</feature>
<feature type="transmembrane region" description="Helical" evidence="6">
    <location>
        <begin position="76"/>
        <end position="102"/>
    </location>
</feature>
<reference evidence="8" key="1">
    <citation type="journal article" date="2014" name="Front. Microbiol.">
        <title>High frequency of phylogenetically diverse reductive dehalogenase-homologous genes in deep subseafloor sedimentary metagenomes.</title>
        <authorList>
            <person name="Kawai M."/>
            <person name="Futagami T."/>
            <person name="Toyoda A."/>
            <person name="Takaki Y."/>
            <person name="Nishi S."/>
            <person name="Hori S."/>
            <person name="Arai W."/>
            <person name="Tsubouchi T."/>
            <person name="Morono Y."/>
            <person name="Uchiyama I."/>
            <person name="Ito T."/>
            <person name="Fujiyama A."/>
            <person name="Inagaki F."/>
            <person name="Takami H."/>
        </authorList>
    </citation>
    <scope>NUCLEOTIDE SEQUENCE</scope>
    <source>
        <strain evidence="8">Expedition CK06-06</strain>
    </source>
</reference>
<organism evidence="8">
    <name type="scientific">marine sediment metagenome</name>
    <dbReference type="NCBI Taxonomy" id="412755"/>
    <lineage>
        <taxon>unclassified sequences</taxon>
        <taxon>metagenomes</taxon>
        <taxon>ecological metagenomes</taxon>
    </lineage>
</organism>
<comment type="subcellular location">
    <subcellularLocation>
        <location evidence="1">Cell membrane</location>
        <topology evidence="1">Multi-pass membrane protein</topology>
    </subcellularLocation>
</comment>
<proteinExistence type="predicted"/>
<feature type="transmembrane region" description="Helical" evidence="6">
    <location>
        <begin position="108"/>
        <end position="126"/>
    </location>
</feature>
<dbReference type="Pfam" id="PF12698">
    <property type="entry name" value="ABC2_membrane_3"/>
    <property type="match status" value="1"/>
</dbReference>
<feature type="transmembrane region" description="Helical" evidence="6">
    <location>
        <begin position="46"/>
        <end position="69"/>
    </location>
</feature>